<dbReference type="RefSeq" id="WP_146090646.1">
    <property type="nucleotide sequence ID" value="NZ_MQUB01000001.1"/>
</dbReference>
<sequence length="265" mass="31375">MKTRRINRRASKKERYQLRNELGSPSAVIWIFGCQRSGTTFLENIFRHDLNSSVFGEFSPLTIGERKTVLKGRAEVTTLVSDQNAKYVVIRPLFESDRAIELMNFFPNSIGVWMFREGSFVVDSMMRKWKDQFFAISRRVESDEQGHWRLSKSVMEHSLENGELHVAERYARYWIMRNEIPFENKLMADERLLFLDYRKLVQDPGQCIVQILRHAGKFEIWPDFKVDARTNRLYQEPKLEISPESRLRLQVLYKELEVIGKQQFG</sequence>
<keyword evidence="2" id="KW-1185">Reference proteome</keyword>
<protein>
    <recommendedName>
        <fullName evidence="3">Sulfotransferase domain-containing protein</fullName>
    </recommendedName>
</protein>
<proteinExistence type="predicted"/>
<evidence type="ECO:0008006" key="3">
    <source>
        <dbReference type="Google" id="ProtNLM"/>
    </source>
</evidence>
<dbReference type="OrthoDB" id="1441538at2"/>
<dbReference type="PROSITE" id="PS51257">
    <property type="entry name" value="PROKAR_LIPOPROTEIN"/>
    <property type="match status" value="1"/>
</dbReference>
<gene>
    <name evidence="1" type="ORF">BST85_04445</name>
</gene>
<dbReference type="EMBL" id="MQUB01000001">
    <property type="protein sequence ID" value="PQB04235.1"/>
    <property type="molecule type" value="Genomic_DNA"/>
</dbReference>
<reference evidence="1 2" key="1">
    <citation type="submission" date="2016-11" db="EMBL/GenBank/DDBJ databases">
        <title>Trade-off between light-utilization and light-protection in marine flavobacteria.</title>
        <authorList>
            <person name="Kumagai Y."/>
        </authorList>
    </citation>
    <scope>NUCLEOTIDE SEQUENCE [LARGE SCALE GENOMIC DNA]</scope>
    <source>
        <strain evidence="1 2">NBRC 107741</strain>
    </source>
</reference>
<comment type="caution">
    <text evidence="1">The sequence shown here is derived from an EMBL/GenBank/DDBJ whole genome shotgun (WGS) entry which is preliminary data.</text>
</comment>
<dbReference type="Gene3D" id="3.40.50.300">
    <property type="entry name" value="P-loop containing nucleotide triphosphate hydrolases"/>
    <property type="match status" value="1"/>
</dbReference>
<evidence type="ECO:0000313" key="2">
    <source>
        <dbReference type="Proteomes" id="UP000239800"/>
    </source>
</evidence>
<dbReference type="Proteomes" id="UP000239800">
    <property type="component" value="Unassembled WGS sequence"/>
</dbReference>
<accession>A0A2S7KNP3</accession>
<evidence type="ECO:0000313" key="1">
    <source>
        <dbReference type="EMBL" id="PQB04235.1"/>
    </source>
</evidence>
<organism evidence="1 2">
    <name type="scientific">Aureitalea marina</name>
    <dbReference type="NCBI Taxonomy" id="930804"/>
    <lineage>
        <taxon>Bacteria</taxon>
        <taxon>Pseudomonadati</taxon>
        <taxon>Bacteroidota</taxon>
        <taxon>Flavobacteriia</taxon>
        <taxon>Flavobacteriales</taxon>
        <taxon>Flavobacteriaceae</taxon>
        <taxon>Aureitalea</taxon>
    </lineage>
</organism>
<name>A0A2S7KNP3_9FLAO</name>
<dbReference type="InterPro" id="IPR027417">
    <property type="entry name" value="P-loop_NTPase"/>
</dbReference>
<dbReference type="AlphaFoldDB" id="A0A2S7KNP3"/>
<dbReference type="SUPFAM" id="SSF52540">
    <property type="entry name" value="P-loop containing nucleoside triphosphate hydrolases"/>
    <property type="match status" value="1"/>
</dbReference>